<protein>
    <recommendedName>
        <fullName evidence="14">Zinc finger protein RFP-like</fullName>
    </recommendedName>
</protein>
<evidence type="ECO:0000256" key="1">
    <source>
        <dbReference type="ARBA" id="ARBA00009651"/>
    </source>
</evidence>
<dbReference type="SUPFAM" id="SSF57845">
    <property type="entry name" value="B-box zinc-binding domain"/>
    <property type="match status" value="1"/>
</dbReference>
<dbReference type="Pfam" id="PF00622">
    <property type="entry name" value="SPRY"/>
    <property type="match status" value="1"/>
</dbReference>
<dbReference type="GO" id="GO:0008270">
    <property type="term" value="F:zinc ion binding"/>
    <property type="evidence" value="ECO:0007669"/>
    <property type="project" value="UniProtKB-KW"/>
</dbReference>
<dbReference type="Pfam" id="PF15227">
    <property type="entry name" value="zf-C3HC4_4"/>
    <property type="match status" value="1"/>
</dbReference>
<gene>
    <name evidence="12" type="ORF">JRQ81_012305</name>
</gene>
<dbReference type="PROSITE" id="PS50188">
    <property type="entry name" value="B302_SPRY"/>
    <property type="match status" value="1"/>
</dbReference>
<evidence type="ECO:0000256" key="5">
    <source>
        <dbReference type="ARBA" id="ARBA00022833"/>
    </source>
</evidence>
<dbReference type="PROSITE" id="PS50119">
    <property type="entry name" value="ZF_BBOX"/>
    <property type="match status" value="1"/>
</dbReference>
<dbReference type="Pfam" id="PF13765">
    <property type="entry name" value="PRY"/>
    <property type="match status" value="1"/>
</dbReference>
<dbReference type="SMART" id="SM00336">
    <property type="entry name" value="BBOX"/>
    <property type="match status" value="1"/>
</dbReference>
<dbReference type="Gene3D" id="3.30.40.10">
    <property type="entry name" value="Zinc/RING finger domain, C3HC4 (zinc finger)"/>
    <property type="match status" value="1"/>
</dbReference>
<keyword evidence="8" id="KW-0175">Coiled coil</keyword>
<comment type="function">
    <text evidence="6">Neurotoxin that produces dose-dependent hypolocomotion and hyperalgesia in mice. May directly act on the central nervous system, as it is 6500-fold more potent when administered intracerebroventricularly than intraperitoneal.</text>
</comment>
<proteinExistence type="inferred from homology"/>
<dbReference type="EMBL" id="JAPFRF010000024">
    <property type="protein sequence ID" value="KAJ7303360.1"/>
    <property type="molecule type" value="Genomic_DNA"/>
</dbReference>
<dbReference type="Gene3D" id="2.60.120.920">
    <property type="match status" value="1"/>
</dbReference>
<evidence type="ECO:0000259" key="10">
    <source>
        <dbReference type="PROSITE" id="PS50119"/>
    </source>
</evidence>
<dbReference type="PROSITE" id="PS50089">
    <property type="entry name" value="ZF_RING_2"/>
    <property type="match status" value="1"/>
</dbReference>
<dbReference type="InterPro" id="IPR000315">
    <property type="entry name" value="Znf_B-box"/>
</dbReference>
<evidence type="ECO:0000256" key="3">
    <source>
        <dbReference type="ARBA" id="ARBA00022723"/>
    </source>
</evidence>
<dbReference type="SMART" id="SM00449">
    <property type="entry name" value="SPRY"/>
    <property type="match status" value="1"/>
</dbReference>
<keyword evidence="3" id="KW-0479">Metal-binding</keyword>
<dbReference type="Proteomes" id="UP001142489">
    <property type="component" value="Unassembled WGS sequence"/>
</dbReference>
<dbReference type="InterPro" id="IPR013320">
    <property type="entry name" value="ConA-like_dom_sf"/>
</dbReference>
<comment type="caution">
    <text evidence="12">The sequence shown here is derived from an EMBL/GenBank/DDBJ whole genome shotgun (WGS) entry which is preliminary data.</text>
</comment>
<dbReference type="InterPro" id="IPR001870">
    <property type="entry name" value="B30.2/SPRY"/>
</dbReference>
<feature type="domain" description="RING-type" evidence="9">
    <location>
        <begin position="15"/>
        <end position="57"/>
    </location>
</feature>
<name>A0A9Q1AQ09_9SAUR</name>
<organism evidence="12 13">
    <name type="scientific">Phrynocephalus forsythii</name>
    <dbReference type="NCBI Taxonomy" id="171643"/>
    <lineage>
        <taxon>Eukaryota</taxon>
        <taxon>Metazoa</taxon>
        <taxon>Chordata</taxon>
        <taxon>Craniata</taxon>
        <taxon>Vertebrata</taxon>
        <taxon>Euteleostomi</taxon>
        <taxon>Lepidosauria</taxon>
        <taxon>Squamata</taxon>
        <taxon>Bifurcata</taxon>
        <taxon>Unidentata</taxon>
        <taxon>Episquamata</taxon>
        <taxon>Toxicofera</taxon>
        <taxon>Iguania</taxon>
        <taxon>Acrodonta</taxon>
        <taxon>Agamidae</taxon>
        <taxon>Agaminae</taxon>
        <taxon>Phrynocephalus</taxon>
    </lineage>
</organism>
<feature type="domain" description="B30.2/SPRY" evidence="11">
    <location>
        <begin position="304"/>
        <end position="493"/>
    </location>
</feature>
<evidence type="ECO:0008006" key="14">
    <source>
        <dbReference type="Google" id="ProtNLM"/>
    </source>
</evidence>
<reference evidence="12" key="1">
    <citation type="journal article" date="2023" name="DNA Res.">
        <title>Chromosome-level genome assembly of Phrynocephalus forsythii using third-generation DNA sequencing and Hi-C analysis.</title>
        <authorList>
            <person name="Qi Y."/>
            <person name="Zhao W."/>
            <person name="Zhao Y."/>
            <person name="Niu C."/>
            <person name="Cao S."/>
            <person name="Zhang Y."/>
        </authorList>
    </citation>
    <scope>NUCLEOTIDE SEQUENCE</scope>
    <source>
        <tissue evidence="12">Muscle</tissue>
    </source>
</reference>
<comment type="similarity">
    <text evidence="1">Belongs to the ohanin/vespryn family.</text>
</comment>
<keyword evidence="4 7" id="KW-0863">Zinc-finger</keyword>
<dbReference type="InterPro" id="IPR017907">
    <property type="entry name" value="Znf_RING_CS"/>
</dbReference>
<dbReference type="SUPFAM" id="SSF49899">
    <property type="entry name" value="Concanavalin A-like lectins/glucanases"/>
    <property type="match status" value="1"/>
</dbReference>
<dbReference type="InterPro" id="IPR003877">
    <property type="entry name" value="SPRY_dom"/>
</dbReference>
<feature type="coiled-coil region" evidence="8">
    <location>
        <begin position="148"/>
        <end position="225"/>
    </location>
</feature>
<dbReference type="FunFam" id="2.60.120.920:FF:000004">
    <property type="entry name" value="Butyrophilin subfamily 1 member A1"/>
    <property type="match status" value="1"/>
</dbReference>
<feature type="domain" description="B box-type" evidence="10">
    <location>
        <begin position="92"/>
        <end position="133"/>
    </location>
</feature>
<keyword evidence="2" id="KW-0528">Neurotoxin</keyword>
<sequence>MAAATLQGLCEEAICSICLDYFKDPVTIACGHNFCRACLAQYWEGSEGKEVSCPQCRENIPRKLIIPNRQLANFVELTQKLRLQGERNPIEEKRGLCGKHQEPLKLFCKEEETPICVVCDRSKKHRNHNVVPLEEAAQIYKRLICCRLELLEQERAKVAAYKAEAEEEGQELLEQTKAEMGKTKEHFRELSSFLKEQEKLLLDWLEELEEEIARKREEHQASLSGKLSFLGGLIQELEEKCHQPPSELLQDVRAVLQSHEKKETFCNLVVFPPELKSKIQDVRERNNFLAERMKQFRGTLVSGPQTFTNKQVHYQQPSLQKANVTLDPNTAYPWLILSEDRKHVRYESRHHDVPDYPERFELDRYVLGCEGFTAGRHYWEVAVESEGFWAVGVAKKSVQRKGCISLKTENGIWAVQRWEGKYQALNDPLKSLLPLSEKLRRIQVSLSYEEGQVSFHNPDLGFHLYTFSGASFSGETLLPFFCVDRIGSLTISF</sequence>
<dbReference type="InterPro" id="IPR043136">
    <property type="entry name" value="B30.2/SPRY_sf"/>
</dbReference>
<dbReference type="PANTHER" id="PTHR24103">
    <property type="entry name" value="E3 UBIQUITIN-PROTEIN LIGASE TRIM"/>
    <property type="match status" value="1"/>
</dbReference>
<keyword evidence="2" id="KW-0800">Toxin</keyword>
<dbReference type="OrthoDB" id="1630758at2759"/>
<dbReference type="InterPro" id="IPR013083">
    <property type="entry name" value="Znf_RING/FYVE/PHD"/>
</dbReference>
<evidence type="ECO:0000313" key="13">
    <source>
        <dbReference type="Proteomes" id="UP001142489"/>
    </source>
</evidence>
<dbReference type="Pfam" id="PF00643">
    <property type="entry name" value="zf-B_box"/>
    <property type="match status" value="1"/>
</dbReference>
<dbReference type="CDD" id="cd16594">
    <property type="entry name" value="RING-HC_TRIM7-like_C-IV"/>
    <property type="match status" value="1"/>
</dbReference>
<dbReference type="InterPro" id="IPR050143">
    <property type="entry name" value="TRIM/RBCC"/>
</dbReference>
<dbReference type="CDD" id="cd19762">
    <property type="entry name" value="Bbox2_TRIM7-like"/>
    <property type="match status" value="1"/>
</dbReference>
<evidence type="ECO:0000259" key="9">
    <source>
        <dbReference type="PROSITE" id="PS50089"/>
    </source>
</evidence>
<evidence type="ECO:0000259" key="11">
    <source>
        <dbReference type="PROSITE" id="PS50188"/>
    </source>
</evidence>
<dbReference type="Gene3D" id="3.30.160.60">
    <property type="entry name" value="Classic Zinc Finger"/>
    <property type="match status" value="1"/>
</dbReference>
<evidence type="ECO:0000313" key="12">
    <source>
        <dbReference type="EMBL" id="KAJ7303360.1"/>
    </source>
</evidence>
<evidence type="ECO:0000256" key="2">
    <source>
        <dbReference type="ARBA" id="ARBA00022699"/>
    </source>
</evidence>
<accession>A0A9Q1AQ09</accession>
<dbReference type="SMART" id="SM00589">
    <property type="entry name" value="PRY"/>
    <property type="match status" value="1"/>
</dbReference>
<evidence type="ECO:0000256" key="6">
    <source>
        <dbReference type="ARBA" id="ARBA00034460"/>
    </source>
</evidence>
<dbReference type="PRINTS" id="PR01407">
    <property type="entry name" value="BUTYPHLNCDUF"/>
</dbReference>
<evidence type="ECO:0000256" key="8">
    <source>
        <dbReference type="SAM" id="Coils"/>
    </source>
</evidence>
<dbReference type="SMART" id="SM00184">
    <property type="entry name" value="RING"/>
    <property type="match status" value="1"/>
</dbReference>
<dbReference type="AlphaFoldDB" id="A0A9Q1AQ09"/>
<keyword evidence="13" id="KW-1185">Reference proteome</keyword>
<dbReference type="InterPro" id="IPR003879">
    <property type="entry name" value="Butyrophylin_SPRY"/>
</dbReference>
<evidence type="ECO:0000256" key="7">
    <source>
        <dbReference type="PROSITE-ProRule" id="PRU00024"/>
    </source>
</evidence>
<dbReference type="CDD" id="cd12888">
    <property type="entry name" value="SPRY_PRY_TRIM7_like"/>
    <property type="match status" value="1"/>
</dbReference>
<dbReference type="PROSITE" id="PS00518">
    <property type="entry name" value="ZF_RING_1"/>
    <property type="match status" value="1"/>
</dbReference>
<evidence type="ECO:0000256" key="4">
    <source>
        <dbReference type="ARBA" id="ARBA00022771"/>
    </source>
</evidence>
<dbReference type="InterPro" id="IPR006574">
    <property type="entry name" value="PRY"/>
</dbReference>
<keyword evidence="5" id="KW-0862">Zinc</keyword>
<dbReference type="SUPFAM" id="SSF57850">
    <property type="entry name" value="RING/U-box"/>
    <property type="match status" value="1"/>
</dbReference>
<dbReference type="InterPro" id="IPR001841">
    <property type="entry name" value="Znf_RING"/>
</dbReference>